<gene>
    <name evidence="2" type="ORF">S03H2_62695</name>
</gene>
<name>X1IBF2_9ZZZZ</name>
<reference evidence="2" key="1">
    <citation type="journal article" date="2014" name="Front. Microbiol.">
        <title>High frequency of phylogenetically diverse reductive dehalogenase-homologous genes in deep subseafloor sedimentary metagenomes.</title>
        <authorList>
            <person name="Kawai M."/>
            <person name="Futagami T."/>
            <person name="Toyoda A."/>
            <person name="Takaki Y."/>
            <person name="Nishi S."/>
            <person name="Hori S."/>
            <person name="Arai W."/>
            <person name="Tsubouchi T."/>
            <person name="Morono Y."/>
            <person name="Uchiyama I."/>
            <person name="Ito T."/>
            <person name="Fujiyama A."/>
            <person name="Inagaki F."/>
            <person name="Takami H."/>
        </authorList>
    </citation>
    <scope>NUCLEOTIDE SEQUENCE</scope>
    <source>
        <strain evidence="2">Expedition CK06-06</strain>
    </source>
</reference>
<evidence type="ECO:0000256" key="1">
    <source>
        <dbReference type="SAM" id="MobiDB-lite"/>
    </source>
</evidence>
<evidence type="ECO:0000313" key="2">
    <source>
        <dbReference type="EMBL" id="GAH78997.1"/>
    </source>
</evidence>
<dbReference type="AlphaFoldDB" id="X1IBF2"/>
<feature type="non-terminal residue" evidence="2">
    <location>
        <position position="1"/>
    </location>
</feature>
<protein>
    <submittedName>
        <fullName evidence="2">Uncharacterized protein</fullName>
    </submittedName>
</protein>
<feature type="compositionally biased region" description="Pro residues" evidence="1">
    <location>
        <begin position="1"/>
        <end position="14"/>
    </location>
</feature>
<feature type="non-terminal residue" evidence="2">
    <location>
        <position position="231"/>
    </location>
</feature>
<feature type="region of interest" description="Disordered" evidence="1">
    <location>
        <begin position="1"/>
        <end position="57"/>
    </location>
</feature>
<proteinExistence type="predicted"/>
<comment type="caution">
    <text evidence="2">The sequence shown here is derived from an EMBL/GenBank/DDBJ whole genome shotgun (WGS) entry which is preliminary data.</text>
</comment>
<sequence length="231" mass="24757">QPQPTPHLTPPPGSAPAQQPNLSPLPSPPPQTHSIGIPPSPTTQTIAQPSGPVDPYPNRIEITMLQNQKRGIILKPVIDNNIEGGRVQISEGVIQQLGLGQGMLIGWEDPLTRAMGSARIDARNVAPNEIKMSSDTYEDTNVKSEQIVIFSTEPPIEKASELMLEVDSQPNLMGYALISPRTQYALSTKQDDILAFEDELTGAVGAAKVEVMEATPDNAIIIDSEVLEASG</sequence>
<organism evidence="2">
    <name type="scientific">marine sediment metagenome</name>
    <dbReference type="NCBI Taxonomy" id="412755"/>
    <lineage>
        <taxon>unclassified sequences</taxon>
        <taxon>metagenomes</taxon>
        <taxon>ecological metagenomes</taxon>
    </lineage>
</organism>
<dbReference type="EMBL" id="BARU01040567">
    <property type="protein sequence ID" value="GAH78997.1"/>
    <property type="molecule type" value="Genomic_DNA"/>
</dbReference>
<accession>X1IBF2</accession>